<dbReference type="InterPro" id="IPR052628">
    <property type="entry name" value="CFAP70"/>
</dbReference>
<protein>
    <recommendedName>
        <fullName evidence="5">Tetratricopeptide repeat protein</fullName>
    </recommendedName>
</protein>
<keyword evidence="4" id="KW-1185">Reference proteome</keyword>
<evidence type="ECO:0000256" key="1">
    <source>
        <dbReference type="ARBA" id="ARBA00022737"/>
    </source>
</evidence>
<evidence type="ECO:0000313" key="4">
    <source>
        <dbReference type="Proteomes" id="UP000092445"/>
    </source>
</evidence>
<keyword evidence="2" id="KW-0802">TPR repeat</keyword>
<evidence type="ECO:0000256" key="2">
    <source>
        <dbReference type="ARBA" id="ARBA00022803"/>
    </source>
</evidence>
<dbReference type="GO" id="GO:0060271">
    <property type="term" value="P:cilium assembly"/>
    <property type="evidence" value="ECO:0007669"/>
    <property type="project" value="TreeGrafter"/>
</dbReference>
<organism evidence="3 4">
    <name type="scientific">Glossina pallidipes</name>
    <name type="common">Tsetse fly</name>
    <dbReference type="NCBI Taxonomy" id="7398"/>
    <lineage>
        <taxon>Eukaryota</taxon>
        <taxon>Metazoa</taxon>
        <taxon>Ecdysozoa</taxon>
        <taxon>Arthropoda</taxon>
        <taxon>Hexapoda</taxon>
        <taxon>Insecta</taxon>
        <taxon>Pterygota</taxon>
        <taxon>Neoptera</taxon>
        <taxon>Endopterygota</taxon>
        <taxon>Diptera</taxon>
        <taxon>Brachycera</taxon>
        <taxon>Muscomorpha</taxon>
        <taxon>Hippoboscoidea</taxon>
        <taxon>Glossinidae</taxon>
        <taxon>Glossina</taxon>
    </lineage>
</organism>
<evidence type="ECO:0000313" key="3">
    <source>
        <dbReference type="EnsemblMetazoa" id="GPAI012487-PA"/>
    </source>
</evidence>
<dbReference type="AlphaFoldDB" id="A0A1A9ZEV0"/>
<name>A0A1A9ZEV0_GLOPL</name>
<dbReference type="GO" id="GO:0070062">
    <property type="term" value="C:extracellular exosome"/>
    <property type="evidence" value="ECO:0007669"/>
    <property type="project" value="TreeGrafter"/>
</dbReference>
<dbReference type="EnsemblMetazoa" id="GPAI012487-RA">
    <property type="protein sequence ID" value="GPAI012487-PA"/>
    <property type="gene ID" value="GPAI012487"/>
</dbReference>
<accession>A0A1A9ZEV0</accession>
<dbReference type="GO" id="GO:0003341">
    <property type="term" value="P:cilium movement"/>
    <property type="evidence" value="ECO:0007669"/>
    <property type="project" value="TreeGrafter"/>
</dbReference>
<sequence length="380" mass="45464">MSRHLFDVLETKYGNNPMYRFSMFLYDIESENFESAREYLNIPLTHKHMDALFVIDLCELYMDYMDDIKSAKDKCNITENLLKALRHYCEEVNPEFPVGWIVLYCVYKKHNYCPGMSYTRWRYENLINELFTDIIRIPKSRWEIFNNFQPSLKTRRGKYFWQACEFLLKLGLYYFARWLFDDIINELEEVEIYIVDASLQLAEKLIPPDFELERPSLEEREGSISPKAYKLNAFVYLVNGNIEYYRDPDDLNAMKHYGSLLDIKGVGKDSRFELGILRYAYRMLEEKQFEEALKAFQFGRSGDRRIIGYVGKAKALYFLDRLEEAEIYFAKSTRFYMHLPNVWAYLAVINLRLGQNYKALECWKYARLVLLIMKNIETIK</sequence>
<dbReference type="Proteomes" id="UP000092445">
    <property type="component" value="Unassembled WGS sequence"/>
</dbReference>
<dbReference type="InterPro" id="IPR011990">
    <property type="entry name" value="TPR-like_helical_dom_sf"/>
</dbReference>
<reference evidence="4" key="1">
    <citation type="submission" date="2014-03" db="EMBL/GenBank/DDBJ databases">
        <authorList>
            <person name="Aksoy S."/>
            <person name="Warren W."/>
            <person name="Wilson R.K."/>
        </authorList>
    </citation>
    <scope>NUCLEOTIDE SEQUENCE [LARGE SCALE GENOMIC DNA]</scope>
    <source>
        <strain evidence="4">IAEA</strain>
    </source>
</reference>
<dbReference type="PANTHER" id="PTHR44314">
    <property type="entry name" value="CILIA- AND FLAGELLA-ASSOCIATED PROTEIN 70"/>
    <property type="match status" value="1"/>
</dbReference>
<reference evidence="3" key="2">
    <citation type="submission" date="2020-05" db="UniProtKB">
        <authorList>
            <consortium name="EnsemblMetazoa"/>
        </authorList>
    </citation>
    <scope>IDENTIFICATION</scope>
    <source>
        <strain evidence="3">IAEA</strain>
    </source>
</reference>
<dbReference type="PANTHER" id="PTHR44314:SF1">
    <property type="entry name" value="CILIA- AND FLAGELLA-ASSOCIATED PROTEIN 70"/>
    <property type="match status" value="1"/>
</dbReference>
<evidence type="ECO:0008006" key="5">
    <source>
        <dbReference type="Google" id="ProtNLM"/>
    </source>
</evidence>
<dbReference type="VEuPathDB" id="VectorBase:GPAI012487"/>
<dbReference type="Gene3D" id="1.25.40.10">
    <property type="entry name" value="Tetratricopeptide repeat domain"/>
    <property type="match status" value="1"/>
</dbReference>
<keyword evidence="1" id="KW-0677">Repeat</keyword>
<dbReference type="GO" id="GO:0031514">
    <property type="term" value="C:motile cilium"/>
    <property type="evidence" value="ECO:0007669"/>
    <property type="project" value="TreeGrafter"/>
</dbReference>
<proteinExistence type="predicted"/>
<dbReference type="SUPFAM" id="SSF48452">
    <property type="entry name" value="TPR-like"/>
    <property type="match status" value="1"/>
</dbReference>